<reference evidence="1" key="1">
    <citation type="journal article" date="2015" name="Nature">
        <title>Complex archaea that bridge the gap between prokaryotes and eukaryotes.</title>
        <authorList>
            <person name="Spang A."/>
            <person name="Saw J.H."/>
            <person name="Jorgensen S.L."/>
            <person name="Zaremba-Niedzwiedzka K."/>
            <person name="Martijn J."/>
            <person name="Lind A.E."/>
            <person name="van Eijk R."/>
            <person name="Schleper C."/>
            <person name="Guy L."/>
            <person name="Ettema T.J."/>
        </authorList>
    </citation>
    <scope>NUCLEOTIDE SEQUENCE</scope>
</reference>
<dbReference type="AlphaFoldDB" id="A0A0F8YR65"/>
<comment type="caution">
    <text evidence="1">The sequence shown here is derived from an EMBL/GenBank/DDBJ whole genome shotgun (WGS) entry which is preliminary data.</text>
</comment>
<accession>A0A0F8YR65</accession>
<protein>
    <submittedName>
        <fullName evidence="1">Uncharacterized protein</fullName>
    </submittedName>
</protein>
<feature type="non-terminal residue" evidence="1">
    <location>
        <position position="1"/>
    </location>
</feature>
<name>A0A0F8YR65_9ZZZZ</name>
<proteinExistence type="predicted"/>
<dbReference type="EMBL" id="LAZR01064895">
    <property type="protein sequence ID" value="KKK56634.1"/>
    <property type="molecule type" value="Genomic_DNA"/>
</dbReference>
<organism evidence="1">
    <name type="scientific">marine sediment metagenome</name>
    <dbReference type="NCBI Taxonomy" id="412755"/>
    <lineage>
        <taxon>unclassified sequences</taxon>
        <taxon>metagenomes</taxon>
        <taxon>ecological metagenomes</taxon>
    </lineage>
</organism>
<sequence length="51" mass="5501">SDPIAAMSDDQLYSAVMKAAGSLDDKGRAKYAVLETAWLERTAKNEAANKK</sequence>
<evidence type="ECO:0000313" key="1">
    <source>
        <dbReference type="EMBL" id="KKK56634.1"/>
    </source>
</evidence>
<gene>
    <name evidence="1" type="ORF">LCGC14_3062570</name>
</gene>